<evidence type="ECO:0008006" key="3">
    <source>
        <dbReference type="Google" id="ProtNLM"/>
    </source>
</evidence>
<name>A0A426ZSL8_ENSVE</name>
<feature type="non-terminal residue" evidence="1">
    <location>
        <position position="1"/>
    </location>
</feature>
<comment type="caution">
    <text evidence="1">The sequence shown here is derived from an EMBL/GenBank/DDBJ whole genome shotgun (WGS) entry which is preliminary data.</text>
</comment>
<dbReference type="EMBL" id="AMZH03005199">
    <property type="protein sequence ID" value="RRT67019.1"/>
    <property type="molecule type" value="Genomic_DNA"/>
</dbReference>
<organism evidence="1 2">
    <name type="scientific">Ensete ventricosum</name>
    <name type="common">Abyssinian banana</name>
    <name type="synonym">Musa ensete</name>
    <dbReference type="NCBI Taxonomy" id="4639"/>
    <lineage>
        <taxon>Eukaryota</taxon>
        <taxon>Viridiplantae</taxon>
        <taxon>Streptophyta</taxon>
        <taxon>Embryophyta</taxon>
        <taxon>Tracheophyta</taxon>
        <taxon>Spermatophyta</taxon>
        <taxon>Magnoliopsida</taxon>
        <taxon>Liliopsida</taxon>
        <taxon>Zingiberales</taxon>
        <taxon>Musaceae</taxon>
        <taxon>Ensete</taxon>
    </lineage>
</organism>
<proteinExistence type="predicted"/>
<dbReference type="GO" id="GO:0045046">
    <property type="term" value="P:protein import into peroxisome membrane"/>
    <property type="evidence" value="ECO:0007669"/>
    <property type="project" value="TreeGrafter"/>
</dbReference>
<dbReference type="AlphaFoldDB" id="A0A426ZSL8"/>
<dbReference type="PANTHER" id="PTHR28080">
    <property type="entry name" value="PEROXISOMAL BIOGENESIS FACTOR 3"/>
    <property type="match status" value="1"/>
</dbReference>
<sequence>YRRKILISLGVLGGGYFVYKLYESHRRRLSDLERQLDGSRQRISDTTTLPYAMHYLRSRISKDLDLSHLTEKLMQGKGHSSSLAVKEKFELWERLKILSILLALCSHLSSNML</sequence>
<reference evidence="1 2" key="1">
    <citation type="journal article" date="2014" name="Agronomy (Basel)">
        <title>A Draft Genome Sequence for Ensete ventricosum, the Drought-Tolerant Tree Against Hunger.</title>
        <authorList>
            <person name="Harrison J."/>
            <person name="Moore K.A."/>
            <person name="Paszkiewicz K."/>
            <person name="Jones T."/>
            <person name="Grant M."/>
            <person name="Ambacheew D."/>
            <person name="Muzemil S."/>
            <person name="Studholme D.J."/>
        </authorList>
    </citation>
    <scope>NUCLEOTIDE SEQUENCE [LARGE SCALE GENOMIC DNA]</scope>
</reference>
<gene>
    <name evidence="1" type="ORF">B296_00023117</name>
</gene>
<dbReference type="PANTHER" id="PTHR28080:SF1">
    <property type="entry name" value="PEROXISOMAL BIOGENESIS FACTOR 3"/>
    <property type="match status" value="1"/>
</dbReference>
<accession>A0A426ZSL8</accession>
<dbReference type="Proteomes" id="UP000287651">
    <property type="component" value="Unassembled WGS sequence"/>
</dbReference>
<evidence type="ECO:0000313" key="1">
    <source>
        <dbReference type="EMBL" id="RRT67019.1"/>
    </source>
</evidence>
<evidence type="ECO:0000313" key="2">
    <source>
        <dbReference type="Proteomes" id="UP000287651"/>
    </source>
</evidence>
<dbReference type="GO" id="GO:0030674">
    <property type="term" value="F:protein-macromolecule adaptor activity"/>
    <property type="evidence" value="ECO:0007669"/>
    <property type="project" value="TreeGrafter"/>
</dbReference>
<dbReference type="GO" id="GO:0005778">
    <property type="term" value="C:peroxisomal membrane"/>
    <property type="evidence" value="ECO:0007669"/>
    <property type="project" value="InterPro"/>
</dbReference>
<dbReference type="InterPro" id="IPR006966">
    <property type="entry name" value="Peroxin-3"/>
</dbReference>
<protein>
    <recommendedName>
        <fullName evidence="3">Peroxin-3</fullName>
    </recommendedName>
</protein>